<dbReference type="EMBL" id="CT868667">
    <property type="protein sequence ID" value="CAK92386.1"/>
    <property type="molecule type" value="Genomic_DNA"/>
</dbReference>
<accession>A0EAR9</accession>
<reference evidence="1 2" key="1">
    <citation type="journal article" date="2006" name="Nature">
        <title>Global trends of whole-genome duplications revealed by the ciliate Paramecium tetraurelia.</title>
        <authorList>
            <consortium name="Genoscope"/>
            <person name="Aury J.-M."/>
            <person name="Jaillon O."/>
            <person name="Duret L."/>
            <person name="Noel B."/>
            <person name="Jubin C."/>
            <person name="Porcel B.M."/>
            <person name="Segurens B."/>
            <person name="Daubin V."/>
            <person name="Anthouard V."/>
            <person name="Aiach N."/>
            <person name="Arnaiz O."/>
            <person name="Billaut A."/>
            <person name="Beisson J."/>
            <person name="Blanc I."/>
            <person name="Bouhouche K."/>
            <person name="Camara F."/>
            <person name="Duharcourt S."/>
            <person name="Guigo R."/>
            <person name="Gogendeau D."/>
            <person name="Katinka M."/>
            <person name="Keller A.-M."/>
            <person name="Kissmehl R."/>
            <person name="Klotz C."/>
            <person name="Koll F."/>
            <person name="Le Moue A."/>
            <person name="Lepere C."/>
            <person name="Malinsky S."/>
            <person name="Nowacki M."/>
            <person name="Nowak J.K."/>
            <person name="Plattner H."/>
            <person name="Poulain J."/>
            <person name="Ruiz F."/>
            <person name="Serrano V."/>
            <person name="Zagulski M."/>
            <person name="Dessen P."/>
            <person name="Betermier M."/>
            <person name="Weissenbach J."/>
            <person name="Scarpelli C."/>
            <person name="Schachter V."/>
            <person name="Sperling L."/>
            <person name="Meyer E."/>
            <person name="Cohen J."/>
            <person name="Wincker P."/>
        </authorList>
    </citation>
    <scope>NUCLEOTIDE SEQUENCE [LARGE SCALE GENOMIC DNA]</scope>
    <source>
        <strain evidence="1 2">Stock d4-2</strain>
    </source>
</reference>
<dbReference type="AlphaFoldDB" id="A0EAR9"/>
<dbReference type="InParanoid" id="A0EAR9"/>
<sequence>MEKLLECKILFSYQTQIVIKIKKFSPLIYSIIQNKYKIQSGLVFTGRIRKSLENGQQLGMDRYQRMQVDNTQLMVKKMANGQISSRIIGARRRYMKQEYMIMVKGQGIGSTYLKKKRGGGEYNWNGKNGTWIELSNEFWQRSQVTYNGEYKNNNRVGRWDILYREKGKEMFEQIGGGSYDKGGKIKIGQWIELSDGFWDYSQLIFKGEYKNGSKVGKWTTWYRKDDKFEQIGGGQYDEEGSIKIGRWTEIRDGFGLGQQLIYNGQYQKNSKVGRWDTMYRPWNQEKFEIIGGGQYDGESSIKIGNWIEMSDGFKAQQQITYHGQYKNGKKVGRWDIWYKDNLNGEREKIGGGSYEDGNSKKIGSWIELSCGFHYLQQIVYSGQYKNDKKVGKWEEIDLVGKIKLKEINYIN</sequence>
<dbReference type="GeneID" id="5045568"/>
<dbReference type="PANTHER" id="PTHR33706:SF1">
    <property type="entry name" value="TPR REPEAT PROTEIN"/>
    <property type="match status" value="1"/>
</dbReference>
<keyword evidence="2" id="KW-1185">Reference proteome</keyword>
<organism evidence="1 2">
    <name type="scientific">Paramecium tetraurelia</name>
    <dbReference type="NCBI Taxonomy" id="5888"/>
    <lineage>
        <taxon>Eukaryota</taxon>
        <taxon>Sar</taxon>
        <taxon>Alveolata</taxon>
        <taxon>Ciliophora</taxon>
        <taxon>Intramacronucleata</taxon>
        <taxon>Oligohymenophorea</taxon>
        <taxon>Peniculida</taxon>
        <taxon>Parameciidae</taxon>
        <taxon>Paramecium</taxon>
    </lineage>
</organism>
<dbReference type="HOGENOM" id="CLU_669908_0_0_1"/>
<gene>
    <name evidence="1" type="ORF">GSPATT00025120001</name>
</gene>
<dbReference type="RefSeq" id="XP_001459783.1">
    <property type="nucleotide sequence ID" value="XM_001459746.1"/>
</dbReference>
<dbReference type="OMA" id="FRRDEDC"/>
<name>A0EAR9_PARTE</name>
<dbReference type="OrthoDB" id="10470498at2759"/>
<dbReference type="KEGG" id="ptm:GSPATT00025120001"/>
<dbReference type="Proteomes" id="UP000000600">
    <property type="component" value="Unassembled WGS sequence"/>
</dbReference>
<evidence type="ECO:0000313" key="1">
    <source>
        <dbReference type="EMBL" id="CAK92386.1"/>
    </source>
</evidence>
<proteinExistence type="predicted"/>
<dbReference type="PANTHER" id="PTHR33706">
    <property type="entry name" value="MORN VARIANT REPEAT PROTEIN"/>
    <property type="match status" value="1"/>
</dbReference>
<evidence type="ECO:0000313" key="2">
    <source>
        <dbReference type="Proteomes" id="UP000000600"/>
    </source>
</evidence>
<protein>
    <submittedName>
        <fullName evidence="1">Uncharacterized protein</fullName>
    </submittedName>
</protein>